<feature type="region of interest" description="Disordered" evidence="4">
    <location>
        <begin position="1"/>
        <end position="167"/>
    </location>
</feature>
<dbReference type="OrthoDB" id="5875297at2759"/>
<dbReference type="GO" id="GO:0031533">
    <property type="term" value="C:mRNA capping enzyme complex"/>
    <property type="evidence" value="ECO:0007669"/>
    <property type="project" value="InterPro"/>
</dbReference>
<dbReference type="RefSeq" id="XP_023673082.1">
    <property type="nucleotide sequence ID" value="XM_023817314.2"/>
</dbReference>
<evidence type="ECO:0000256" key="3">
    <source>
        <dbReference type="ARBA" id="ARBA00034716"/>
    </source>
</evidence>
<feature type="compositionally biased region" description="Basic and acidic residues" evidence="4">
    <location>
        <begin position="104"/>
        <end position="116"/>
    </location>
</feature>
<evidence type="ECO:0000256" key="2">
    <source>
        <dbReference type="ARBA" id="ARBA00023242"/>
    </source>
</evidence>
<dbReference type="RefSeq" id="XP_023673084.1">
    <property type="nucleotide sequence ID" value="XM_023817316.2"/>
</dbReference>
<evidence type="ECO:0000313" key="5">
    <source>
        <dbReference type="Ensembl" id="ENSPKIP00000001489.1"/>
    </source>
</evidence>
<reference evidence="5" key="1">
    <citation type="submission" date="2025-08" db="UniProtKB">
        <authorList>
            <consortium name="Ensembl"/>
        </authorList>
    </citation>
    <scope>IDENTIFICATION</scope>
</reference>
<dbReference type="InterPro" id="IPR028271">
    <property type="entry name" value="RAMAC"/>
</dbReference>
<proteinExistence type="inferred from homology"/>
<dbReference type="RefSeq" id="XP_072554382.1">
    <property type="nucleotide sequence ID" value="XM_072698281.1"/>
</dbReference>
<feature type="compositionally biased region" description="Polar residues" evidence="4">
    <location>
        <begin position="120"/>
        <end position="129"/>
    </location>
</feature>
<evidence type="ECO:0000256" key="1">
    <source>
        <dbReference type="ARBA" id="ARBA00004123"/>
    </source>
</evidence>
<feature type="compositionally biased region" description="Polar residues" evidence="4">
    <location>
        <begin position="148"/>
        <end position="167"/>
    </location>
</feature>
<dbReference type="RefSeq" id="XP_023673080.1">
    <property type="nucleotide sequence ID" value="XM_023817312.2"/>
</dbReference>
<dbReference type="Pfam" id="PF15320">
    <property type="entry name" value="RAM"/>
    <property type="match status" value="1"/>
</dbReference>
<keyword evidence="6" id="KW-1185">Reference proteome</keyword>
<protein>
    <submittedName>
        <fullName evidence="5">RNA guanine-7 methyltransferase activating subunit</fullName>
    </submittedName>
</protein>
<dbReference type="RefSeq" id="XP_072554381.1">
    <property type="nucleotide sequence ID" value="XM_072698280.1"/>
</dbReference>
<dbReference type="GO" id="GO:0106005">
    <property type="term" value="P:RNA 5'-cap (guanine-N7)-methylation"/>
    <property type="evidence" value="ECO:0007669"/>
    <property type="project" value="InterPro"/>
</dbReference>
<dbReference type="AlphaFoldDB" id="A0A3B3Q6M4"/>
<name>A0A3B3Q6M4_9TELE</name>
<feature type="compositionally biased region" description="Basic and acidic residues" evidence="4">
    <location>
        <begin position="23"/>
        <end position="33"/>
    </location>
</feature>
<dbReference type="GeneID" id="111846762"/>
<comment type="similarity">
    <text evidence="3">Belongs to the RAM family.</text>
</comment>
<keyword evidence="2" id="KW-0539">Nucleus</keyword>
<dbReference type="Ensembl" id="ENSPKIT00000025409.1">
    <property type="protein sequence ID" value="ENSPKIP00000001489.1"/>
    <property type="gene ID" value="ENSPKIG00000019767.1"/>
</dbReference>
<dbReference type="GeneTree" id="ENSGT00390000011190"/>
<dbReference type="PANTHER" id="PTHR48168">
    <property type="entry name" value="RNA GUANINE-7 METHYLTRANSFERASE-ACTIVATING SUBUNIT-LIKE (PSEUDOGENE)-RELATED"/>
    <property type="match status" value="1"/>
</dbReference>
<comment type="subcellular location">
    <subcellularLocation>
        <location evidence="1">Nucleus</location>
    </subcellularLocation>
</comment>
<feature type="compositionally biased region" description="Basic and acidic residues" evidence="4">
    <location>
        <begin position="130"/>
        <end position="144"/>
    </location>
</feature>
<sequence>MSGFPESSSDLEERFAAPFAAKDGQENLGRDSHPSPTAEDWSGLGAGDNQTSGSPEPISDYEEQFAHRFTAEDQEYQEYVKRPSNPPPIVEEWRGRGGGHHNRYHEQRPYRGHDGGRGWSGNQRGSQQWQDRRWSHGSGRDYPHTGHHNSYNQGHNSYNQRPPNNRY</sequence>
<reference evidence="5" key="2">
    <citation type="submission" date="2025-09" db="UniProtKB">
        <authorList>
            <consortium name="Ensembl"/>
        </authorList>
    </citation>
    <scope>IDENTIFICATION</scope>
</reference>
<dbReference type="GO" id="GO:0003723">
    <property type="term" value="F:RNA binding"/>
    <property type="evidence" value="ECO:0007669"/>
    <property type="project" value="InterPro"/>
</dbReference>
<dbReference type="STRING" id="1676925.ENSPKIP00000001489"/>
<evidence type="ECO:0000313" key="6">
    <source>
        <dbReference type="Proteomes" id="UP000261540"/>
    </source>
</evidence>
<accession>A0A3B3Q6M4</accession>
<evidence type="ECO:0000256" key="4">
    <source>
        <dbReference type="SAM" id="MobiDB-lite"/>
    </source>
</evidence>
<dbReference type="Proteomes" id="UP000261540">
    <property type="component" value="Unplaced"/>
</dbReference>
<organism evidence="5 6">
    <name type="scientific">Paramormyrops kingsleyae</name>
    <dbReference type="NCBI Taxonomy" id="1676925"/>
    <lineage>
        <taxon>Eukaryota</taxon>
        <taxon>Metazoa</taxon>
        <taxon>Chordata</taxon>
        <taxon>Craniata</taxon>
        <taxon>Vertebrata</taxon>
        <taxon>Euteleostomi</taxon>
        <taxon>Actinopterygii</taxon>
        <taxon>Neopterygii</taxon>
        <taxon>Teleostei</taxon>
        <taxon>Osteoglossocephala</taxon>
        <taxon>Osteoglossomorpha</taxon>
        <taxon>Osteoglossiformes</taxon>
        <taxon>Mormyridae</taxon>
        <taxon>Paramormyrops</taxon>
    </lineage>
</organism>
<dbReference type="PANTHER" id="PTHR48168:SF1">
    <property type="entry name" value="RNA GUANINE-N7 METHYLTRANSFERASE ACTIVATING SUBUNIT-RELATED"/>
    <property type="match status" value="1"/>
</dbReference>